<dbReference type="EnsemblMetazoa" id="ACUA019838-RA">
    <property type="protein sequence ID" value="ACUA019838-PA"/>
    <property type="gene ID" value="ACUA019838"/>
</dbReference>
<feature type="region of interest" description="Disordered" evidence="1">
    <location>
        <begin position="51"/>
        <end position="70"/>
    </location>
</feature>
<protein>
    <submittedName>
        <fullName evidence="2">Uncharacterized protein</fullName>
    </submittedName>
</protein>
<dbReference type="AlphaFoldDB" id="A0A182MJJ9"/>
<keyword evidence="3" id="KW-1185">Reference proteome</keyword>
<proteinExistence type="predicted"/>
<evidence type="ECO:0000313" key="3">
    <source>
        <dbReference type="Proteomes" id="UP000075883"/>
    </source>
</evidence>
<evidence type="ECO:0000313" key="2">
    <source>
        <dbReference type="EnsemblMetazoa" id="ACUA019838-PA"/>
    </source>
</evidence>
<feature type="compositionally biased region" description="Polar residues" evidence="1">
    <location>
        <begin position="103"/>
        <end position="118"/>
    </location>
</feature>
<name>A0A182MJJ9_9DIPT</name>
<feature type="compositionally biased region" description="Polar residues" evidence="1">
    <location>
        <begin position="51"/>
        <end position="60"/>
    </location>
</feature>
<sequence>MGHRCPQQPSTVATATSQPTLHKTTPVWWYGGEEVAPYLDAGGQQNYGSDRSTWGSQHLQTHPGWGSTRKPEPAVLQYRVPSFSAAFDYGNRRQYRAHRMEQQRQQQRSAADYTSSPRHQAPSWWLPLDLLLIWTLVPKATQWTGNNKRHSTYIPVTTISNSGVRTPTEVPSTASIASACRVQHQHDGGGDQWSVKHKSLLPSPVYRCFPTRHDPPTLAAPLANPRVPAVETISEFNFTLQTPLPATVPLRIGKAMEVTARHPPYPATPVAAGSSPAPLQKDLQGFQFNEIIL</sequence>
<reference evidence="3" key="1">
    <citation type="submission" date="2013-09" db="EMBL/GenBank/DDBJ databases">
        <title>The Genome Sequence of Anopheles culicifacies species A.</title>
        <authorList>
            <consortium name="The Broad Institute Genomics Platform"/>
            <person name="Neafsey D.E."/>
            <person name="Besansky N."/>
            <person name="Howell P."/>
            <person name="Walton C."/>
            <person name="Young S.K."/>
            <person name="Zeng Q."/>
            <person name="Gargeya S."/>
            <person name="Fitzgerald M."/>
            <person name="Haas B."/>
            <person name="Abouelleil A."/>
            <person name="Allen A.W."/>
            <person name="Alvarado L."/>
            <person name="Arachchi H.M."/>
            <person name="Berlin A.M."/>
            <person name="Chapman S.B."/>
            <person name="Gainer-Dewar J."/>
            <person name="Goldberg J."/>
            <person name="Griggs A."/>
            <person name="Gujja S."/>
            <person name="Hansen M."/>
            <person name="Howarth C."/>
            <person name="Imamovic A."/>
            <person name="Ireland A."/>
            <person name="Larimer J."/>
            <person name="McCowan C."/>
            <person name="Murphy C."/>
            <person name="Pearson M."/>
            <person name="Poon T.W."/>
            <person name="Priest M."/>
            <person name="Roberts A."/>
            <person name="Saif S."/>
            <person name="Shea T."/>
            <person name="Sisk P."/>
            <person name="Sykes S."/>
            <person name="Wortman J."/>
            <person name="Nusbaum C."/>
            <person name="Birren B."/>
        </authorList>
    </citation>
    <scope>NUCLEOTIDE SEQUENCE [LARGE SCALE GENOMIC DNA]</scope>
    <source>
        <strain evidence="3">A-37</strain>
    </source>
</reference>
<organism evidence="2 3">
    <name type="scientific">Anopheles culicifacies</name>
    <dbReference type="NCBI Taxonomy" id="139723"/>
    <lineage>
        <taxon>Eukaryota</taxon>
        <taxon>Metazoa</taxon>
        <taxon>Ecdysozoa</taxon>
        <taxon>Arthropoda</taxon>
        <taxon>Hexapoda</taxon>
        <taxon>Insecta</taxon>
        <taxon>Pterygota</taxon>
        <taxon>Neoptera</taxon>
        <taxon>Endopterygota</taxon>
        <taxon>Diptera</taxon>
        <taxon>Nematocera</taxon>
        <taxon>Culicoidea</taxon>
        <taxon>Culicidae</taxon>
        <taxon>Anophelinae</taxon>
        <taxon>Anopheles</taxon>
        <taxon>culicifacies species complex</taxon>
    </lineage>
</organism>
<dbReference type="EMBL" id="AXCM01006571">
    <property type="status" value="NOT_ANNOTATED_CDS"/>
    <property type="molecule type" value="Genomic_DNA"/>
</dbReference>
<accession>A0A182MJJ9</accession>
<dbReference type="VEuPathDB" id="VectorBase:ACUA019838"/>
<evidence type="ECO:0000256" key="1">
    <source>
        <dbReference type="SAM" id="MobiDB-lite"/>
    </source>
</evidence>
<feature type="region of interest" description="Disordered" evidence="1">
    <location>
        <begin position="97"/>
        <end position="118"/>
    </location>
</feature>
<reference evidence="2" key="2">
    <citation type="submission" date="2020-05" db="UniProtKB">
        <authorList>
            <consortium name="EnsemblMetazoa"/>
        </authorList>
    </citation>
    <scope>IDENTIFICATION</scope>
    <source>
        <strain evidence="2">A-37</strain>
    </source>
</reference>
<dbReference type="Proteomes" id="UP000075883">
    <property type="component" value="Unassembled WGS sequence"/>
</dbReference>